<organism evidence="3 5">
    <name type="scientific">Sphingomonas koreensis</name>
    <dbReference type="NCBI Taxonomy" id="93064"/>
    <lineage>
        <taxon>Bacteria</taxon>
        <taxon>Pseudomonadati</taxon>
        <taxon>Pseudomonadota</taxon>
        <taxon>Alphaproteobacteria</taxon>
        <taxon>Sphingomonadales</taxon>
        <taxon>Sphingomonadaceae</taxon>
        <taxon>Sphingomonas</taxon>
    </lineage>
</organism>
<dbReference type="AlphaFoldDB" id="A0A1L6J669"/>
<feature type="domain" description="Putative auto-transporter adhesin head GIN" evidence="2">
    <location>
        <begin position="30"/>
        <end position="214"/>
    </location>
</feature>
<sequence>MRIALLIPLALLAAGFAPAAEERRAMLTGFDRIRIDGPFEVRVAAGSPAATVTGDRRAIERVNVRSEGGVLVISAGVATRDGWRDKDGQARVSVTVPRLRAANVNGGGRLEIADITGQRVDLGVNGAGSLTIARLAADQLVTTLTGTGIVRLNGGTARNARFTSYGAGSIEASALTVNDLTVHAQSAGDSRFTARFTAVISALGTGSTRVEGNAACRIAGPGPASCAGKTEGR</sequence>
<dbReference type="Pfam" id="PF10988">
    <property type="entry name" value="DUF2807"/>
    <property type="match status" value="1"/>
</dbReference>
<dbReference type="RefSeq" id="WP_075150558.1">
    <property type="nucleotide sequence ID" value="NZ_CP018820.1"/>
</dbReference>
<dbReference type="InterPro" id="IPR021255">
    <property type="entry name" value="DUF2807"/>
</dbReference>
<evidence type="ECO:0000313" key="5">
    <source>
        <dbReference type="Proteomes" id="UP000185161"/>
    </source>
</evidence>
<reference evidence="4 6" key="3">
    <citation type="submission" date="2018-07" db="EMBL/GenBank/DDBJ databases">
        <title>Genomic and Epidemiologic Investigation of an Indolent Hospital Outbreak.</title>
        <authorList>
            <person name="Johnson R.C."/>
            <person name="Deming C."/>
            <person name="Conlan S."/>
            <person name="Zellmer C.J."/>
            <person name="Michelin A.V."/>
            <person name="Lee-Lin S."/>
            <person name="Thomas P.J."/>
            <person name="Park M."/>
            <person name="Weingarten R.A."/>
            <person name="Less J."/>
            <person name="Dekker J.P."/>
            <person name="Frank K.M."/>
            <person name="Musser K.A."/>
            <person name="Mcquiston J.R."/>
            <person name="Henderson D.K."/>
            <person name="Lau A.F."/>
            <person name="Palmore T.N."/>
            <person name="Segre J.A."/>
        </authorList>
    </citation>
    <scope>NUCLEOTIDE SEQUENCE [LARGE SCALE GENOMIC DNA]</scope>
    <source>
        <strain evidence="4 6">SK-NIH.Env10_0317</strain>
    </source>
</reference>
<dbReference type="EMBL" id="CP018820">
    <property type="protein sequence ID" value="APR51442.1"/>
    <property type="molecule type" value="Genomic_DNA"/>
</dbReference>
<evidence type="ECO:0000259" key="2">
    <source>
        <dbReference type="Pfam" id="PF10988"/>
    </source>
</evidence>
<dbReference type="Gene3D" id="2.160.20.120">
    <property type="match status" value="1"/>
</dbReference>
<proteinExistence type="predicted"/>
<dbReference type="GeneID" id="44131415"/>
<dbReference type="EMBL" id="QQWO01000004">
    <property type="protein sequence ID" value="RSV05516.1"/>
    <property type="molecule type" value="Genomic_DNA"/>
</dbReference>
<evidence type="ECO:0000313" key="4">
    <source>
        <dbReference type="EMBL" id="RSV05516.1"/>
    </source>
</evidence>
<dbReference type="Proteomes" id="UP000185161">
    <property type="component" value="Chromosome"/>
</dbReference>
<reference evidence="3" key="1">
    <citation type="submission" date="2016-12" db="EMBL/GenBank/DDBJ databases">
        <title>Whole genome sequencing of Sphingomonas koreensis.</title>
        <authorList>
            <person name="Conlan S."/>
            <person name="Thomas P.J."/>
            <person name="Mullikin J."/>
            <person name="Palmore T.N."/>
            <person name="Frank K.M."/>
            <person name="Segre J.A."/>
        </authorList>
    </citation>
    <scope>NUCLEOTIDE SEQUENCE</scope>
    <source>
        <strain evidence="3">ABOJV</strain>
    </source>
</reference>
<feature type="chain" id="PRO_5041797778" evidence="1">
    <location>
        <begin position="20"/>
        <end position="233"/>
    </location>
</feature>
<dbReference type="Proteomes" id="UP000286681">
    <property type="component" value="Unassembled WGS sequence"/>
</dbReference>
<keyword evidence="1" id="KW-0732">Signal</keyword>
<dbReference type="KEGG" id="skr:BRX40_02480"/>
<feature type="signal peptide" evidence="1">
    <location>
        <begin position="1"/>
        <end position="19"/>
    </location>
</feature>
<accession>A0A1L6J669</accession>
<evidence type="ECO:0000313" key="6">
    <source>
        <dbReference type="Proteomes" id="UP000286681"/>
    </source>
</evidence>
<dbReference type="STRING" id="93064.BRX40_02480"/>
<dbReference type="OrthoDB" id="7478143at2"/>
<evidence type="ECO:0000256" key="1">
    <source>
        <dbReference type="SAM" id="SignalP"/>
    </source>
</evidence>
<name>A0A1L6J669_9SPHN</name>
<gene>
    <name evidence="3" type="ORF">BRX40_02480</name>
    <name evidence="4" type="ORF">CA257_06085</name>
</gene>
<reference evidence="5" key="2">
    <citation type="submission" date="2016-12" db="EMBL/GenBank/DDBJ databases">
        <title>Whole genome sequencing of Sphingomonas sp. ABOJV.</title>
        <authorList>
            <person name="Conlan S."/>
            <person name="Thomas P.J."/>
            <person name="Mullikin J."/>
            <person name="Palmore T.N."/>
            <person name="Frank K.M."/>
            <person name="Segre J.A."/>
        </authorList>
    </citation>
    <scope>NUCLEOTIDE SEQUENCE [LARGE SCALE GENOMIC DNA]</scope>
    <source>
        <strain evidence="5">ABOJV</strain>
    </source>
</reference>
<evidence type="ECO:0000313" key="3">
    <source>
        <dbReference type="EMBL" id="APR51442.1"/>
    </source>
</evidence>
<protein>
    <submittedName>
        <fullName evidence="4">DUF2807 domain-containing protein</fullName>
    </submittedName>
</protein>
<keyword evidence="5" id="KW-1185">Reference proteome</keyword>